<dbReference type="InterPro" id="IPR020945">
    <property type="entry name" value="DMSO/NO3_reduct_chaperone"/>
</dbReference>
<dbReference type="AlphaFoldDB" id="A0A0P7GPP5"/>
<dbReference type="RefSeq" id="WP_054583790.1">
    <property type="nucleotide sequence ID" value="NZ_LGUC01000001.1"/>
</dbReference>
<evidence type="ECO:0000313" key="2">
    <source>
        <dbReference type="EMBL" id="KPN31032.1"/>
    </source>
</evidence>
<dbReference type="SUPFAM" id="SSF89155">
    <property type="entry name" value="TorD-like"/>
    <property type="match status" value="1"/>
</dbReference>
<keyword evidence="1" id="KW-0143">Chaperone</keyword>
<name>A0A0P7GPP5_9EURY</name>
<dbReference type="Gene3D" id="1.10.3480.10">
    <property type="entry name" value="TorD-like"/>
    <property type="match status" value="1"/>
</dbReference>
<protein>
    <submittedName>
        <fullName evidence="2">Chaperone protein TorD</fullName>
    </submittedName>
</protein>
<evidence type="ECO:0000256" key="1">
    <source>
        <dbReference type="ARBA" id="ARBA00023186"/>
    </source>
</evidence>
<dbReference type="Pfam" id="PF02613">
    <property type="entry name" value="Nitrate_red_del"/>
    <property type="match status" value="1"/>
</dbReference>
<dbReference type="PANTHER" id="PTHR34227">
    <property type="entry name" value="CHAPERONE PROTEIN YCDY"/>
    <property type="match status" value="1"/>
</dbReference>
<dbReference type="InterPro" id="IPR036411">
    <property type="entry name" value="TorD-like_sf"/>
</dbReference>
<dbReference type="EMBL" id="LGUC01000001">
    <property type="protein sequence ID" value="KPN31032.1"/>
    <property type="molecule type" value="Genomic_DNA"/>
</dbReference>
<reference evidence="3" key="1">
    <citation type="submission" date="2013-11" db="EMBL/GenBank/DDBJ databases">
        <authorList>
            <person name="Hoang H.T."/>
            <person name="Killian M.L."/>
            <person name="Madson D.M."/>
            <person name="Arruda P.H.E."/>
            <person name="Sun D."/>
            <person name="Schwartz K.J."/>
            <person name="Yoon K."/>
        </authorList>
    </citation>
    <scope>NUCLEOTIDE SEQUENCE [LARGE SCALE GENOMIC DNA]</scope>
    <source>
        <strain evidence="3">CDK2</strain>
    </source>
</reference>
<dbReference type="InterPro" id="IPR050289">
    <property type="entry name" value="TorD/DmsD_chaperones"/>
</dbReference>
<sequence length="208" mass="23389">MDDNAVYDARIELVDFVIEVFHDTPDEAFVERLLAGEIETPGDEVNEHLDAGFAALEEFIEANQGRDVEAVVDELAREYTVLMVGPRPDVLPHETYYRDDTEFIGEGLADVEASYGAAGWSPPEEYGEENDHIAVEFAFLRNLIDRQRAGHDETVGFERVFLDEHLLTWLEQFTDHLVERTDEPLFVAGAQIAAGTASFEDEIVAQLL</sequence>
<comment type="caution">
    <text evidence="2">The sequence shown here is derived from an EMBL/GenBank/DDBJ whole genome shotgun (WGS) entry which is preliminary data.</text>
</comment>
<dbReference type="Proteomes" id="UP000050535">
    <property type="component" value="Unassembled WGS sequence"/>
</dbReference>
<dbReference type="STRING" id="699431.SY89_01774"/>
<gene>
    <name evidence="2" type="ORF">SY89_01774</name>
</gene>
<proteinExistence type="predicted"/>
<keyword evidence="3" id="KW-1185">Reference proteome</keyword>
<dbReference type="PANTHER" id="PTHR34227:SF1">
    <property type="entry name" value="DIMETHYL SULFOXIDE REDUCTASE CHAPERONE-RELATED"/>
    <property type="match status" value="1"/>
</dbReference>
<evidence type="ECO:0000313" key="3">
    <source>
        <dbReference type="Proteomes" id="UP000050535"/>
    </source>
</evidence>
<accession>A0A0P7GPP5</accession>
<dbReference type="OrthoDB" id="320758at2157"/>
<organism evidence="2 3">
    <name type="scientific">Halolamina pelagica</name>
    <dbReference type="NCBI Taxonomy" id="699431"/>
    <lineage>
        <taxon>Archaea</taxon>
        <taxon>Methanobacteriati</taxon>
        <taxon>Methanobacteriota</taxon>
        <taxon>Stenosarchaea group</taxon>
        <taxon>Halobacteria</taxon>
        <taxon>Halobacteriales</taxon>
        <taxon>Haloferacaceae</taxon>
    </lineage>
</organism>